<dbReference type="InterPro" id="IPR044846">
    <property type="entry name" value="GH10"/>
</dbReference>
<evidence type="ECO:0000256" key="8">
    <source>
        <dbReference type="ARBA" id="ARBA00023277"/>
    </source>
</evidence>
<evidence type="ECO:0000259" key="11">
    <source>
        <dbReference type="PROSITE" id="PS51760"/>
    </source>
</evidence>
<dbReference type="Pfam" id="PF00331">
    <property type="entry name" value="Glyco_hydro_10"/>
    <property type="match status" value="1"/>
</dbReference>
<dbReference type="InParanoid" id="H0EMM8"/>
<dbReference type="GO" id="GO:0031176">
    <property type="term" value="F:endo-1,4-beta-xylanase activity"/>
    <property type="evidence" value="ECO:0007669"/>
    <property type="project" value="UniProtKB-EC"/>
</dbReference>
<evidence type="ECO:0000256" key="1">
    <source>
        <dbReference type="ARBA" id="ARBA00000681"/>
    </source>
</evidence>
<keyword evidence="7 10" id="KW-0378">Hydrolase</keyword>
<reference evidence="12 13" key="1">
    <citation type="journal article" date="2012" name="Eukaryot. Cell">
        <title>Genome sequence of the fungus Glarea lozoyensis: the first genome sequence of a species from the Helotiaceae family.</title>
        <authorList>
            <person name="Youssar L."/>
            <person name="Gruening B.A."/>
            <person name="Erxleben A."/>
            <person name="Guenther S."/>
            <person name="Huettel W."/>
        </authorList>
    </citation>
    <scope>NUCLEOTIDE SEQUENCE [LARGE SCALE GENOMIC DNA]</scope>
    <source>
        <strain evidence="13">ATCC 74030 / MF5533</strain>
    </source>
</reference>
<name>H0EMM8_GLAL7</name>
<dbReference type="Proteomes" id="UP000005446">
    <property type="component" value="Unassembled WGS sequence"/>
</dbReference>
<evidence type="ECO:0000256" key="7">
    <source>
        <dbReference type="ARBA" id="ARBA00022801"/>
    </source>
</evidence>
<comment type="subcellular location">
    <subcellularLocation>
        <location evidence="2">Secreted</location>
    </subcellularLocation>
</comment>
<keyword evidence="6 12" id="KW-0858">Xylan degradation</keyword>
<feature type="domain" description="GH10" evidence="11">
    <location>
        <begin position="1"/>
        <end position="201"/>
    </location>
</feature>
<sequence>MTHYKGQCYAWDVVNEALESDGSFRESVFFKTMGESYIKIAFDTAAATDPDVKLYYNDFSIENPGPKATGALNIVKSLKASGTKIDGVGLQAHFIVGSTPSKAVQIKNLESFTALGVEVAYTELDIRMTLPSTAALDAQQTTDYENTVAACVQVTNCIGVTVWDFSDKYSWVPSTFPGTGSALPFDENLVRKSAYFGIHDEHLQKWNKLSSNQSDGFWTAIINSWRRKE</sequence>
<dbReference type="GO" id="GO:0045493">
    <property type="term" value="P:xylan catabolic process"/>
    <property type="evidence" value="ECO:0007669"/>
    <property type="project" value="UniProtKB-KW"/>
</dbReference>
<dbReference type="InterPro" id="IPR017853">
    <property type="entry name" value="GH"/>
</dbReference>
<dbReference type="HOGENOM" id="CLU_020161_8_0_1"/>
<dbReference type="EMBL" id="AGUE01000092">
    <property type="protein sequence ID" value="EHL00236.1"/>
    <property type="molecule type" value="Genomic_DNA"/>
</dbReference>
<evidence type="ECO:0000256" key="6">
    <source>
        <dbReference type="ARBA" id="ARBA00022651"/>
    </source>
</evidence>
<dbReference type="EC" id="3.2.1.8" evidence="10"/>
<keyword evidence="5" id="KW-0964">Secreted</keyword>
<keyword evidence="10 12" id="KW-0326">Glycosidase</keyword>
<comment type="pathway">
    <text evidence="3">Glycan degradation; xylan degradation.</text>
</comment>
<dbReference type="OrthoDB" id="3055998at2759"/>
<evidence type="ECO:0000256" key="10">
    <source>
        <dbReference type="RuleBase" id="RU361174"/>
    </source>
</evidence>
<proteinExistence type="inferred from homology"/>
<dbReference type="AlphaFoldDB" id="H0EMM8"/>
<dbReference type="InterPro" id="IPR001000">
    <property type="entry name" value="GH10_dom"/>
</dbReference>
<gene>
    <name evidence="12" type="ORF">M7I_3867</name>
</gene>
<dbReference type="SUPFAM" id="SSF51445">
    <property type="entry name" value="(Trans)glycosidases"/>
    <property type="match status" value="1"/>
</dbReference>
<comment type="caution">
    <text evidence="12">The sequence shown here is derived from an EMBL/GenBank/DDBJ whole genome shotgun (WGS) entry which is preliminary data.</text>
</comment>
<keyword evidence="8 10" id="KW-0119">Carbohydrate metabolism</keyword>
<evidence type="ECO:0000313" key="12">
    <source>
        <dbReference type="EMBL" id="EHL00236.1"/>
    </source>
</evidence>
<comment type="similarity">
    <text evidence="4 10">Belongs to the glycosyl hydrolase 10 (cellulase F) family.</text>
</comment>
<accession>H0EMM8</accession>
<evidence type="ECO:0000256" key="5">
    <source>
        <dbReference type="ARBA" id="ARBA00022525"/>
    </source>
</evidence>
<dbReference type="SMART" id="SM00633">
    <property type="entry name" value="Glyco_10"/>
    <property type="match status" value="1"/>
</dbReference>
<dbReference type="GO" id="GO:0005576">
    <property type="term" value="C:extracellular region"/>
    <property type="evidence" value="ECO:0007669"/>
    <property type="project" value="UniProtKB-SubCell"/>
</dbReference>
<comment type="catalytic activity">
    <reaction evidence="1 10">
        <text>Endohydrolysis of (1-&gt;4)-beta-D-xylosidic linkages in xylans.</text>
        <dbReference type="EC" id="3.2.1.8"/>
    </reaction>
</comment>
<evidence type="ECO:0000256" key="2">
    <source>
        <dbReference type="ARBA" id="ARBA00004613"/>
    </source>
</evidence>
<dbReference type="PANTHER" id="PTHR31490">
    <property type="entry name" value="GLYCOSYL HYDROLASE"/>
    <property type="match status" value="1"/>
</dbReference>
<organism evidence="12 13">
    <name type="scientific">Glarea lozoyensis (strain ATCC 74030 / MF5533)</name>
    <dbReference type="NCBI Taxonomy" id="1104152"/>
    <lineage>
        <taxon>Eukaryota</taxon>
        <taxon>Fungi</taxon>
        <taxon>Dikarya</taxon>
        <taxon>Ascomycota</taxon>
        <taxon>Pezizomycotina</taxon>
        <taxon>Leotiomycetes</taxon>
        <taxon>Helotiales</taxon>
        <taxon>Helotiaceae</taxon>
        <taxon>Glarea</taxon>
    </lineage>
</organism>
<dbReference type="PANTHER" id="PTHR31490:SF35">
    <property type="entry name" value="ENDO-1,4-BETA-XYLANASE"/>
    <property type="match status" value="1"/>
</dbReference>
<evidence type="ECO:0000256" key="3">
    <source>
        <dbReference type="ARBA" id="ARBA00004851"/>
    </source>
</evidence>
<keyword evidence="9 10" id="KW-0624">Polysaccharide degradation</keyword>
<dbReference type="PRINTS" id="PR00134">
    <property type="entry name" value="GLHYDRLASE10"/>
</dbReference>
<evidence type="ECO:0000313" key="13">
    <source>
        <dbReference type="Proteomes" id="UP000005446"/>
    </source>
</evidence>
<protein>
    <recommendedName>
        <fullName evidence="10">Beta-xylanase</fullName>
        <ecNumber evidence="10">3.2.1.8</ecNumber>
    </recommendedName>
</protein>
<evidence type="ECO:0000256" key="4">
    <source>
        <dbReference type="ARBA" id="ARBA00007495"/>
    </source>
</evidence>
<keyword evidence="13" id="KW-1185">Reference proteome</keyword>
<dbReference type="Gene3D" id="3.20.20.80">
    <property type="entry name" value="Glycosidases"/>
    <property type="match status" value="1"/>
</dbReference>
<evidence type="ECO:0000256" key="9">
    <source>
        <dbReference type="ARBA" id="ARBA00023326"/>
    </source>
</evidence>
<dbReference type="PROSITE" id="PS51760">
    <property type="entry name" value="GH10_2"/>
    <property type="match status" value="1"/>
</dbReference>